<dbReference type="Pfam" id="PF05569">
    <property type="entry name" value="Peptidase_M56"/>
    <property type="match status" value="1"/>
</dbReference>
<proteinExistence type="predicted"/>
<feature type="domain" description="Peptidase M56" evidence="2">
    <location>
        <begin position="15"/>
        <end position="343"/>
    </location>
</feature>
<keyword evidence="1" id="KW-1133">Transmembrane helix</keyword>
<dbReference type="CDD" id="cd07341">
    <property type="entry name" value="M56_BlaR1_MecR1_like"/>
    <property type="match status" value="1"/>
</dbReference>
<dbReference type="Gene3D" id="3.30.2010.10">
    <property type="entry name" value="Metalloproteases ('zincins'), catalytic domain"/>
    <property type="match status" value="1"/>
</dbReference>
<reference evidence="3 4" key="1">
    <citation type="submission" date="2022-08" db="EMBL/GenBank/DDBJ databases">
        <title>Paenibacillus endoradicis sp. nov., Paenibacillus radicibacter sp. nov and Paenibacillus pararadicis sp. nov., three cold-adapted plant growth-promoting bacteria isolated from root of Larix gmelinii in Great Khingan.</title>
        <authorList>
            <person name="Xue H."/>
        </authorList>
    </citation>
    <scope>NUCLEOTIDE SEQUENCE [LARGE SCALE GENOMIC DNA]</scope>
    <source>
        <strain evidence="3 4">N5-1-1-5</strain>
    </source>
</reference>
<dbReference type="EMBL" id="JANQBD010000008">
    <property type="protein sequence ID" value="MCR8631973.1"/>
    <property type="molecule type" value="Genomic_DNA"/>
</dbReference>
<accession>A0ABT1YFK7</accession>
<protein>
    <submittedName>
        <fullName evidence="3">M56 family metallopeptidase</fullName>
    </submittedName>
</protein>
<keyword evidence="4" id="KW-1185">Reference proteome</keyword>
<keyword evidence="1" id="KW-0812">Transmembrane</keyword>
<sequence>MTYVQMYLQVFFDWVIRASLMASVLVVLIVMIKWMLRNKLLPKWHYLLWLPVVIRLVLPWAPESSFSVYNLLPIKQQLSNESLLGSLDDISNRYERRNQLKNNVDSPSEWTLKGPSDVTVQSAANVPEKHVHAKQSFVDLLSKITLRDILLFGWLLGVIVLSLVTLIANINVYRRIKKQPNVNNPAVLQVFEQCKRQMSIKQPILLTVTDAVPSPAVYGFMKPRILLSRSLIRSMDADQFRYIFNHELAHIKRRDVAMNWLMHVLVILHWFNPIMWIVNARMRADQEVACDALALSHIHAEQKVAYGQTIINLLEHYAGARRYPGLVGLSGNYKHLKRRILMIKHFKKNSFGLSVLGIATVLTVCSFSLVNAQGAPTGSVAITDQTMNAQLKEKVEVAKLPKPGGGQIQSLTVNTAEEAALVLEKYFNLTGFPLMQDEREVPTASYVTTNDSMRVWVGNNKKIIGLDNMKAWKELKNRNETQKEQWISIDQSKEKAIQLAQPFLDVSVQEVQITTTAHPYNDSLIVFDIIPSSEGNLTSDGRFHVTLDRSTGAIMNINPFL</sequence>
<feature type="transmembrane region" description="Helical" evidence="1">
    <location>
        <begin position="44"/>
        <end position="61"/>
    </location>
</feature>
<dbReference type="InterPro" id="IPR008756">
    <property type="entry name" value="Peptidase_M56"/>
</dbReference>
<evidence type="ECO:0000313" key="4">
    <source>
        <dbReference type="Proteomes" id="UP001300012"/>
    </source>
</evidence>
<dbReference type="PANTHER" id="PTHR34978:SF3">
    <property type="entry name" value="SLR0241 PROTEIN"/>
    <property type="match status" value="1"/>
</dbReference>
<feature type="transmembrane region" description="Helical" evidence="1">
    <location>
        <begin position="149"/>
        <end position="170"/>
    </location>
</feature>
<evidence type="ECO:0000256" key="1">
    <source>
        <dbReference type="SAM" id="Phobius"/>
    </source>
</evidence>
<dbReference type="RefSeq" id="WP_258213570.1">
    <property type="nucleotide sequence ID" value="NZ_JANQBD010000008.1"/>
</dbReference>
<organism evidence="3 4">
    <name type="scientific">Paenibacillus radicis</name>
    <name type="common">ex Xue et al. 2023</name>
    <dbReference type="NCBI Taxonomy" id="2972489"/>
    <lineage>
        <taxon>Bacteria</taxon>
        <taxon>Bacillati</taxon>
        <taxon>Bacillota</taxon>
        <taxon>Bacilli</taxon>
        <taxon>Bacillales</taxon>
        <taxon>Paenibacillaceae</taxon>
        <taxon>Paenibacillus</taxon>
    </lineage>
</organism>
<evidence type="ECO:0000259" key="2">
    <source>
        <dbReference type="Pfam" id="PF05569"/>
    </source>
</evidence>
<comment type="caution">
    <text evidence="3">The sequence shown here is derived from an EMBL/GenBank/DDBJ whole genome shotgun (WGS) entry which is preliminary data.</text>
</comment>
<dbReference type="Proteomes" id="UP001300012">
    <property type="component" value="Unassembled WGS sequence"/>
</dbReference>
<name>A0ABT1YFK7_9BACL</name>
<feature type="transmembrane region" description="Helical" evidence="1">
    <location>
        <begin position="14"/>
        <end position="32"/>
    </location>
</feature>
<keyword evidence="1" id="KW-0472">Membrane</keyword>
<dbReference type="InterPro" id="IPR052173">
    <property type="entry name" value="Beta-lactam_resp_regulator"/>
</dbReference>
<feature type="transmembrane region" description="Helical" evidence="1">
    <location>
        <begin position="260"/>
        <end position="278"/>
    </location>
</feature>
<gene>
    <name evidence="3" type="ORF">NV381_12220</name>
</gene>
<evidence type="ECO:0000313" key="3">
    <source>
        <dbReference type="EMBL" id="MCR8631973.1"/>
    </source>
</evidence>
<dbReference type="PANTHER" id="PTHR34978">
    <property type="entry name" value="POSSIBLE SENSOR-TRANSDUCER PROTEIN BLAR"/>
    <property type="match status" value="1"/>
</dbReference>